<gene>
    <name evidence="2" type="ORF">EJB05_14542</name>
</gene>
<dbReference type="AlphaFoldDB" id="A0A5J9VX93"/>
<evidence type="ECO:0000256" key="1">
    <source>
        <dbReference type="SAM" id="Phobius"/>
    </source>
</evidence>
<keyword evidence="1" id="KW-1133">Transmembrane helix</keyword>
<name>A0A5J9VX93_9POAL</name>
<accession>A0A5J9VX93</accession>
<dbReference type="Proteomes" id="UP000324897">
    <property type="component" value="Chromosome 4"/>
</dbReference>
<evidence type="ECO:0000313" key="2">
    <source>
        <dbReference type="EMBL" id="TVU41052.1"/>
    </source>
</evidence>
<proteinExistence type="predicted"/>
<sequence length="173" mass="18680">MENDGTDAAGSSIADGIALFFFVALILWGASLDQRHHYAQRHVPQVRGGAGQGRTRRWVDGDVHAQCHGEAHLLEHGSFFGVHVTSRPVTLNYYQLVLASGNGDGIPPPKRAHSTQAGLNHSSSISRMWNYLGAKDGGQIDMLIWCRFDSARVMTHGQSMELTSASSAPAAQS</sequence>
<comment type="caution">
    <text evidence="2">The sequence shown here is derived from an EMBL/GenBank/DDBJ whole genome shotgun (WGS) entry which is preliminary data.</text>
</comment>
<organism evidence="2 3">
    <name type="scientific">Eragrostis curvula</name>
    <name type="common">weeping love grass</name>
    <dbReference type="NCBI Taxonomy" id="38414"/>
    <lineage>
        <taxon>Eukaryota</taxon>
        <taxon>Viridiplantae</taxon>
        <taxon>Streptophyta</taxon>
        <taxon>Embryophyta</taxon>
        <taxon>Tracheophyta</taxon>
        <taxon>Spermatophyta</taxon>
        <taxon>Magnoliopsida</taxon>
        <taxon>Liliopsida</taxon>
        <taxon>Poales</taxon>
        <taxon>Poaceae</taxon>
        <taxon>PACMAD clade</taxon>
        <taxon>Chloridoideae</taxon>
        <taxon>Eragrostideae</taxon>
        <taxon>Eragrostidinae</taxon>
        <taxon>Eragrostis</taxon>
    </lineage>
</organism>
<evidence type="ECO:0000313" key="3">
    <source>
        <dbReference type="Proteomes" id="UP000324897"/>
    </source>
</evidence>
<keyword evidence="3" id="KW-1185">Reference proteome</keyword>
<feature type="transmembrane region" description="Helical" evidence="1">
    <location>
        <begin position="12"/>
        <end position="32"/>
    </location>
</feature>
<keyword evidence="1" id="KW-0472">Membrane</keyword>
<dbReference type="Gramene" id="TVU41052">
    <property type="protein sequence ID" value="TVU41052"/>
    <property type="gene ID" value="EJB05_14542"/>
</dbReference>
<protein>
    <submittedName>
        <fullName evidence="2">Uncharacterized protein</fullName>
    </submittedName>
</protein>
<keyword evidence="1" id="KW-0812">Transmembrane</keyword>
<dbReference type="EMBL" id="RWGY01000007">
    <property type="protein sequence ID" value="TVU41052.1"/>
    <property type="molecule type" value="Genomic_DNA"/>
</dbReference>
<reference evidence="2 3" key="1">
    <citation type="journal article" date="2019" name="Sci. Rep.">
        <title>A high-quality genome of Eragrostis curvula grass provides insights into Poaceae evolution and supports new strategies to enhance forage quality.</title>
        <authorList>
            <person name="Carballo J."/>
            <person name="Santos B.A.C.M."/>
            <person name="Zappacosta D."/>
            <person name="Garbus I."/>
            <person name="Selva J.P."/>
            <person name="Gallo C.A."/>
            <person name="Diaz A."/>
            <person name="Albertini E."/>
            <person name="Caccamo M."/>
            <person name="Echenique V."/>
        </authorList>
    </citation>
    <scope>NUCLEOTIDE SEQUENCE [LARGE SCALE GENOMIC DNA]</scope>
    <source>
        <strain evidence="3">cv. Victoria</strain>
        <tissue evidence="2">Leaf</tissue>
    </source>
</reference>